<dbReference type="GO" id="GO:0010031">
    <property type="term" value="P:circumnutation"/>
    <property type="evidence" value="ECO:0007669"/>
    <property type="project" value="TreeGrafter"/>
</dbReference>
<name>A0A8J5LFF0_ZINOF</name>
<dbReference type="GO" id="GO:0010005">
    <property type="term" value="C:cortical microtubule, transverse to long axis"/>
    <property type="evidence" value="ECO:0007669"/>
    <property type="project" value="TreeGrafter"/>
</dbReference>
<keyword evidence="5" id="KW-1185">Reference proteome</keyword>
<dbReference type="InterPro" id="IPR016024">
    <property type="entry name" value="ARM-type_fold"/>
</dbReference>
<dbReference type="PANTHER" id="PTHR31355:SF7">
    <property type="entry name" value="MICROTUBULE-ASSOCIATED PROTEIN TORTIFOLIA1"/>
    <property type="match status" value="1"/>
</dbReference>
<dbReference type="AlphaFoldDB" id="A0A8J5LFF0"/>
<proteinExistence type="predicted"/>
<feature type="domain" description="TORTIFOLIA1/SINE1-2 N-terminal" evidence="3">
    <location>
        <begin position="53"/>
        <end position="377"/>
    </location>
</feature>
<dbReference type="EMBL" id="JACMSC010000007">
    <property type="protein sequence ID" value="KAG6515764.1"/>
    <property type="molecule type" value="Genomic_DNA"/>
</dbReference>
<feature type="region of interest" description="Disordered" evidence="1">
    <location>
        <begin position="742"/>
        <end position="796"/>
    </location>
</feature>
<feature type="region of interest" description="Disordered" evidence="1">
    <location>
        <begin position="400"/>
        <end position="444"/>
    </location>
</feature>
<dbReference type="InterPro" id="IPR057600">
    <property type="entry name" value="TORTIFOLIA1/SINE1-2_N"/>
</dbReference>
<gene>
    <name evidence="4" type="ORF">ZIOFF_026194</name>
</gene>
<evidence type="ECO:0000256" key="1">
    <source>
        <dbReference type="SAM" id="MobiDB-lite"/>
    </source>
</evidence>
<evidence type="ECO:0000259" key="3">
    <source>
        <dbReference type="Pfam" id="PF24714"/>
    </source>
</evidence>
<dbReference type="Proteomes" id="UP000734854">
    <property type="component" value="Unassembled WGS sequence"/>
</dbReference>
<evidence type="ECO:0000313" key="4">
    <source>
        <dbReference type="EMBL" id="KAG6515764.1"/>
    </source>
</evidence>
<evidence type="ECO:0000259" key="2">
    <source>
        <dbReference type="Pfam" id="PF24713"/>
    </source>
</evidence>
<feature type="compositionally biased region" description="Polar residues" evidence="1">
    <location>
        <begin position="427"/>
        <end position="444"/>
    </location>
</feature>
<reference evidence="4 5" key="1">
    <citation type="submission" date="2020-08" db="EMBL/GenBank/DDBJ databases">
        <title>Plant Genome Project.</title>
        <authorList>
            <person name="Zhang R.-G."/>
        </authorList>
    </citation>
    <scope>NUCLEOTIDE SEQUENCE [LARGE SCALE GENOMIC DNA]</scope>
    <source>
        <tissue evidence="4">Rhizome</tissue>
    </source>
</reference>
<dbReference type="Pfam" id="PF24713">
    <property type="entry name" value="TOR1L1_C"/>
    <property type="match status" value="1"/>
</dbReference>
<feature type="domain" description="TORTIFOLIA1/TORL1-2 C-terminal" evidence="2">
    <location>
        <begin position="851"/>
        <end position="983"/>
    </location>
</feature>
<feature type="compositionally biased region" description="Basic and acidic residues" evidence="1">
    <location>
        <begin position="403"/>
        <end position="422"/>
    </location>
</feature>
<dbReference type="GO" id="GO:0009826">
    <property type="term" value="P:unidimensional cell growth"/>
    <property type="evidence" value="ECO:0007669"/>
    <property type="project" value="TreeGrafter"/>
</dbReference>
<sequence length="992" mass="107809">MFFSFASSRSNLWPPMAASKPSKLSKSASTNLNSSISSKTQPSSSLSSHLAMVELKSRILAALAKLSDRDTYQIAVEDLEKMIRGLSADGVPMVLNALVHDSSFPSHGLQDPAGSKNASFLIARRETLRLLAFLCAAHTDAASAHLPKIIAHIARRVKDPASDSSVRDACRDASGSLADLYLRPLLATAAQEDAAGATGGSSPVVTLFVKPLIEAMGEQNKAVQGGAAMCLAKVVECARCAGGEGEEEGMIASAGGAMFQRLCPRICKLLGSQSFLAKGALLSVLSSLAKVSLWTVLVGAISMQSMQQVLQSVCECLESSDWATRKAAADCLCVIASHSSHLISDGTPATIAVLEACRFDKVKPVRDSMTEALQAWTNIAGQIENLYFLVVNITADSRNPDVSAKDETTYHKRSSPRKESESKSTSAGSPPTENDSISKGKSTNIPEKAVVMLKKKAPSLSDKELNPEFFQKLERRSQNDFPVEVVVPRKFLQSSDSHNEDRSKATYINPMGTSNGTGAMFQESGDTNAHNNLNYQNSVKRIRDHNKLQDLLDLAQDTGTDQRGFIEKESKARPISDVDRSEVVGDPSLGRVNVTRPDVHAEGSFMGNKSNWSAIQRQLTQLERQQSSLMNMLQDFMGGSHDSMVTLENRVRGLERVVEEMARDLTFSSGKRGGNMMHGFDRSPGRSLGKFNGLYDFSSSKFGRAGEGRLPFSERFYQSDNVASGMKGRSFSWRSESEAWDSYGQPRNGPMNSRRGYGTAPGDNRVPRTDHETNQFSGRRGWEKGSGPFRLGEGPSARSVWQASKDEATLEAIRVAGEDNGTSRTAARVAVPELEAEALTDENPGPDKGPLWASWTQAMDSLHAGDVDSAYAEILSTDDALLLVKLMDKSGPVFDQLCGEIAIEVLHAIGQFITEETLFDIALSWLQQLLDLLVENGADFLNIPLDWKREILLNLHEASALEPPEDWEGASPDQLMTHLASVWGLNLQQLIK</sequence>
<dbReference type="InterPro" id="IPR057599">
    <property type="entry name" value="TORTIFOLIA1/TORL1-2_C"/>
</dbReference>
<dbReference type="Gene3D" id="1.25.10.10">
    <property type="entry name" value="Leucine-rich Repeat Variant"/>
    <property type="match status" value="2"/>
</dbReference>
<dbReference type="SUPFAM" id="SSF48371">
    <property type="entry name" value="ARM repeat"/>
    <property type="match status" value="1"/>
</dbReference>
<organism evidence="4 5">
    <name type="scientific">Zingiber officinale</name>
    <name type="common">Ginger</name>
    <name type="synonym">Amomum zingiber</name>
    <dbReference type="NCBI Taxonomy" id="94328"/>
    <lineage>
        <taxon>Eukaryota</taxon>
        <taxon>Viridiplantae</taxon>
        <taxon>Streptophyta</taxon>
        <taxon>Embryophyta</taxon>
        <taxon>Tracheophyta</taxon>
        <taxon>Spermatophyta</taxon>
        <taxon>Magnoliopsida</taxon>
        <taxon>Liliopsida</taxon>
        <taxon>Zingiberales</taxon>
        <taxon>Zingiberaceae</taxon>
        <taxon>Zingiber</taxon>
    </lineage>
</organism>
<evidence type="ECO:0008006" key="6">
    <source>
        <dbReference type="Google" id="ProtNLM"/>
    </source>
</evidence>
<protein>
    <recommendedName>
        <fullName evidence="6">Microtubule-associated protein TORTIFOLIA1</fullName>
    </recommendedName>
</protein>
<dbReference type="Pfam" id="PF24714">
    <property type="entry name" value="TOR1L1_N"/>
    <property type="match status" value="1"/>
</dbReference>
<feature type="region of interest" description="Disordered" evidence="1">
    <location>
        <begin position="494"/>
        <end position="514"/>
    </location>
</feature>
<dbReference type="InterPro" id="IPR033337">
    <property type="entry name" value="TORTIFOLIA1/SINE1-2"/>
</dbReference>
<dbReference type="GO" id="GO:0008017">
    <property type="term" value="F:microtubule binding"/>
    <property type="evidence" value="ECO:0007669"/>
    <property type="project" value="InterPro"/>
</dbReference>
<dbReference type="PANTHER" id="PTHR31355">
    <property type="entry name" value="MICROTUBULE-ASSOCIATED PROTEIN TORTIFOLIA1"/>
    <property type="match status" value="1"/>
</dbReference>
<dbReference type="InterPro" id="IPR011989">
    <property type="entry name" value="ARM-like"/>
</dbReference>
<accession>A0A8J5LFF0</accession>
<evidence type="ECO:0000313" key="5">
    <source>
        <dbReference type="Proteomes" id="UP000734854"/>
    </source>
</evidence>
<feature type="region of interest" description="Disordered" evidence="1">
    <location>
        <begin position="16"/>
        <end position="43"/>
    </location>
</feature>
<comment type="caution">
    <text evidence="4">The sequence shown here is derived from an EMBL/GenBank/DDBJ whole genome shotgun (WGS) entry which is preliminary data.</text>
</comment>